<dbReference type="Pfam" id="PF03009">
    <property type="entry name" value="GDPD"/>
    <property type="match status" value="1"/>
</dbReference>
<dbReference type="GO" id="GO:0006580">
    <property type="term" value="P:ethanolamine metabolic process"/>
    <property type="evidence" value="ECO:0007669"/>
    <property type="project" value="TreeGrafter"/>
</dbReference>
<dbReference type="OrthoDB" id="197419at2759"/>
<dbReference type="PROSITE" id="PS51704">
    <property type="entry name" value="GP_PDE"/>
    <property type="match status" value="1"/>
</dbReference>
<dbReference type="InterPro" id="IPR017946">
    <property type="entry name" value="PLC-like_Pdiesterase_TIM-brl"/>
</dbReference>
<dbReference type="GO" id="GO:0008889">
    <property type="term" value="F:glycerophosphodiester phosphodiesterase activity"/>
    <property type="evidence" value="ECO:0007669"/>
    <property type="project" value="TreeGrafter"/>
</dbReference>
<feature type="domain" description="GP-PDE" evidence="3">
    <location>
        <begin position="248"/>
        <end position="516"/>
    </location>
</feature>
<name>A0A7J5Y717_DISMA</name>
<dbReference type="GO" id="GO:0005886">
    <property type="term" value="C:plasma membrane"/>
    <property type="evidence" value="ECO:0007669"/>
    <property type="project" value="TreeGrafter"/>
</dbReference>
<dbReference type="EMBL" id="JAAKFY010000017">
    <property type="protein sequence ID" value="KAF3844138.1"/>
    <property type="molecule type" value="Genomic_DNA"/>
</dbReference>
<dbReference type="AlphaFoldDB" id="A0A7J5Y717"/>
<accession>A0A7J5Y717</accession>
<sequence>MEGGDINKCPYYAAKMVASGNPSYACQLAMTLLRHPPCQWALAAWVALLAGFTAWYLLQVDIITLAPECEVGYFEGGLGGVQVHPPHHTPEEVTGGEQHGTSKQRCPRRVADEEEGDVSMEVEEVHRWQEDHGDCGLEQLEPGHSSEEPYVRHVVNHSVLLCCQVRVPGQGCDFRYQGSLEVLLDRGIEDTMLHLGDEVTLYSVVFVLVLLGTRSPVWTTALTVSLYLFVAMFRFPQVPSSRARQVLHPLSGTVGSGRVRWSLTGAEGTTLRRTRYKNGATGVELDLEFSADGVPILMHDETVDRTTNGSGPLCQMRLSELGNLDAAAKHRLSDTFAGEKIPTLEEAVEECIKLQLTIYFDVKGHPDEAAAALKEVYKKHPVLYNSSIVCSFEPKVIYRAERPEVVTALTHRPWSLSRLGDGASRFSSPWKHSWMTALDVMLDWAHHHVLWKLCGISAFLVQKNFVSPEYVQYWAQRGVEVVAWTVNTKVEKDYYQELLQVNYITDSLVEDCDPHY</sequence>
<keyword evidence="5" id="KW-1185">Reference proteome</keyword>
<comment type="caution">
    <text evidence="4">The sequence shown here is derived from an EMBL/GenBank/DDBJ whole genome shotgun (WGS) entry which is preliminary data.</text>
</comment>
<dbReference type="PANTHER" id="PTHR46320:SF1">
    <property type="entry name" value="GLYCEROPHOSPHODIESTER PHOSPHODIESTERASE 1"/>
    <property type="match status" value="1"/>
</dbReference>
<dbReference type="PANTHER" id="PTHR46320">
    <property type="entry name" value="GLYCEROPHOSPHODIESTER PHOSPHODIESTERASE 1"/>
    <property type="match status" value="1"/>
</dbReference>
<comment type="similarity">
    <text evidence="1">Belongs to the glycerophosphoryl diester phosphodiesterase family.</text>
</comment>
<organism evidence="4 5">
    <name type="scientific">Dissostichus mawsoni</name>
    <name type="common">Antarctic cod</name>
    <dbReference type="NCBI Taxonomy" id="36200"/>
    <lineage>
        <taxon>Eukaryota</taxon>
        <taxon>Metazoa</taxon>
        <taxon>Chordata</taxon>
        <taxon>Craniata</taxon>
        <taxon>Vertebrata</taxon>
        <taxon>Euteleostomi</taxon>
        <taxon>Actinopterygii</taxon>
        <taxon>Neopterygii</taxon>
        <taxon>Teleostei</taxon>
        <taxon>Neoteleostei</taxon>
        <taxon>Acanthomorphata</taxon>
        <taxon>Eupercaria</taxon>
        <taxon>Perciformes</taxon>
        <taxon>Notothenioidei</taxon>
        <taxon>Nototheniidae</taxon>
        <taxon>Dissostichus</taxon>
    </lineage>
</organism>
<feature type="region of interest" description="Disordered" evidence="2">
    <location>
        <begin position="85"/>
        <end position="114"/>
    </location>
</feature>
<dbReference type="GO" id="GO:0070291">
    <property type="term" value="P:N-acylethanolamine metabolic process"/>
    <property type="evidence" value="ECO:0007669"/>
    <property type="project" value="TreeGrafter"/>
</dbReference>
<protein>
    <recommendedName>
        <fullName evidence="3">GP-PDE domain-containing protein</fullName>
    </recommendedName>
</protein>
<reference evidence="4 5" key="1">
    <citation type="submission" date="2020-03" db="EMBL/GenBank/DDBJ databases">
        <title>Dissostichus mawsoni Genome sequencing and assembly.</title>
        <authorList>
            <person name="Park H."/>
        </authorList>
    </citation>
    <scope>NUCLEOTIDE SEQUENCE [LARGE SCALE GENOMIC DNA]</scope>
    <source>
        <strain evidence="4">DM0001</strain>
        <tissue evidence="4">Muscle</tissue>
    </source>
</reference>
<gene>
    <name evidence="4" type="ORF">F7725_016186</name>
</gene>
<evidence type="ECO:0000256" key="1">
    <source>
        <dbReference type="ARBA" id="ARBA00007277"/>
    </source>
</evidence>
<proteinExistence type="inferred from homology"/>
<dbReference type="CDD" id="cd08573">
    <property type="entry name" value="GDPD_GDE1"/>
    <property type="match status" value="1"/>
</dbReference>
<dbReference type="Gene3D" id="3.20.20.190">
    <property type="entry name" value="Phosphatidylinositol (PI) phosphodiesterase"/>
    <property type="match status" value="1"/>
</dbReference>
<evidence type="ECO:0000256" key="2">
    <source>
        <dbReference type="SAM" id="MobiDB-lite"/>
    </source>
</evidence>
<dbReference type="SUPFAM" id="SSF51695">
    <property type="entry name" value="PLC-like phosphodiesterases"/>
    <property type="match status" value="1"/>
</dbReference>
<dbReference type="GO" id="GO:0006644">
    <property type="term" value="P:phospholipid metabolic process"/>
    <property type="evidence" value="ECO:0007669"/>
    <property type="project" value="TreeGrafter"/>
</dbReference>
<dbReference type="Proteomes" id="UP000518266">
    <property type="component" value="Unassembled WGS sequence"/>
</dbReference>
<evidence type="ECO:0000313" key="5">
    <source>
        <dbReference type="Proteomes" id="UP000518266"/>
    </source>
</evidence>
<evidence type="ECO:0000259" key="3">
    <source>
        <dbReference type="PROSITE" id="PS51704"/>
    </source>
</evidence>
<dbReference type="InterPro" id="IPR030395">
    <property type="entry name" value="GP_PDE_dom"/>
</dbReference>
<evidence type="ECO:0000313" key="4">
    <source>
        <dbReference type="EMBL" id="KAF3844138.1"/>
    </source>
</evidence>